<proteinExistence type="predicted"/>
<feature type="compositionally biased region" description="Basic and acidic residues" evidence="1">
    <location>
        <begin position="37"/>
        <end position="49"/>
    </location>
</feature>
<feature type="compositionally biased region" description="Basic residues" evidence="1">
    <location>
        <begin position="50"/>
        <end position="66"/>
    </location>
</feature>
<protein>
    <submittedName>
        <fullName evidence="3">Putative secreted protein</fullName>
    </submittedName>
</protein>
<evidence type="ECO:0000313" key="3">
    <source>
        <dbReference type="EMBL" id="MBW75880.1"/>
    </source>
</evidence>
<accession>A0A2M4DE57</accession>
<feature type="region of interest" description="Disordered" evidence="1">
    <location>
        <begin position="35"/>
        <end position="83"/>
    </location>
</feature>
<evidence type="ECO:0000256" key="2">
    <source>
        <dbReference type="SAM" id="SignalP"/>
    </source>
</evidence>
<reference evidence="3" key="1">
    <citation type="submission" date="2018-01" db="EMBL/GenBank/DDBJ databases">
        <title>An insight into the sialome of Amazonian anophelines.</title>
        <authorList>
            <person name="Ribeiro J.M."/>
            <person name="Scarpassa V."/>
            <person name="Calvo E."/>
        </authorList>
    </citation>
    <scope>NUCLEOTIDE SEQUENCE</scope>
</reference>
<feature type="signal peptide" evidence="2">
    <location>
        <begin position="1"/>
        <end position="26"/>
    </location>
</feature>
<feature type="chain" id="PRO_5014979894" evidence="2">
    <location>
        <begin position="27"/>
        <end position="83"/>
    </location>
</feature>
<dbReference type="AlphaFoldDB" id="A0A2M4DE57"/>
<feature type="compositionally biased region" description="Low complexity" evidence="1">
    <location>
        <begin position="67"/>
        <end position="83"/>
    </location>
</feature>
<organism evidence="3">
    <name type="scientific">Anopheles darlingi</name>
    <name type="common">Mosquito</name>
    <dbReference type="NCBI Taxonomy" id="43151"/>
    <lineage>
        <taxon>Eukaryota</taxon>
        <taxon>Metazoa</taxon>
        <taxon>Ecdysozoa</taxon>
        <taxon>Arthropoda</taxon>
        <taxon>Hexapoda</taxon>
        <taxon>Insecta</taxon>
        <taxon>Pterygota</taxon>
        <taxon>Neoptera</taxon>
        <taxon>Endopterygota</taxon>
        <taxon>Diptera</taxon>
        <taxon>Nematocera</taxon>
        <taxon>Culicoidea</taxon>
        <taxon>Culicidae</taxon>
        <taxon>Anophelinae</taxon>
        <taxon>Anopheles</taxon>
    </lineage>
</organism>
<dbReference type="EMBL" id="GGFL01011702">
    <property type="protein sequence ID" value="MBW75880.1"/>
    <property type="molecule type" value="Transcribed_RNA"/>
</dbReference>
<evidence type="ECO:0000256" key="1">
    <source>
        <dbReference type="SAM" id="MobiDB-lite"/>
    </source>
</evidence>
<keyword evidence="2" id="KW-0732">Signal</keyword>
<sequence>MLVCKSWTVSVFLLPVFLSSTDYVLQLRTKRVQKKKEKLDTGRTMSEKGKMKRAERKKGNKQKGRTHSISTTTTTQTTASTML</sequence>
<name>A0A2M4DE57_ANODA</name>